<gene>
    <name evidence="3" type="ORF">FRACYDRAFT_188744</name>
</gene>
<dbReference type="InterPro" id="IPR022742">
    <property type="entry name" value="Hydrolase_4"/>
</dbReference>
<dbReference type="Gene3D" id="3.40.50.1820">
    <property type="entry name" value="alpha/beta hydrolase"/>
    <property type="match status" value="1"/>
</dbReference>
<protein>
    <submittedName>
        <fullName evidence="3">Alpha/beta-hydrolase</fullName>
    </submittedName>
</protein>
<evidence type="ECO:0000259" key="2">
    <source>
        <dbReference type="Pfam" id="PF12146"/>
    </source>
</evidence>
<feature type="domain" description="Serine aminopeptidase S33" evidence="2">
    <location>
        <begin position="44"/>
        <end position="302"/>
    </location>
</feature>
<dbReference type="KEGG" id="fcy:FRACYDRAFT_188744"/>
<name>A0A1E7F5W6_9STRA</name>
<dbReference type="OrthoDB" id="2498029at2759"/>
<keyword evidence="3" id="KW-0378">Hydrolase</keyword>
<feature type="region of interest" description="Disordered" evidence="1">
    <location>
        <begin position="200"/>
        <end position="223"/>
    </location>
</feature>
<organism evidence="3 4">
    <name type="scientific">Fragilariopsis cylindrus CCMP1102</name>
    <dbReference type="NCBI Taxonomy" id="635003"/>
    <lineage>
        <taxon>Eukaryota</taxon>
        <taxon>Sar</taxon>
        <taxon>Stramenopiles</taxon>
        <taxon>Ochrophyta</taxon>
        <taxon>Bacillariophyta</taxon>
        <taxon>Bacillariophyceae</taxon>
        <taxon>Bacillariophycidae</taxon>
        <taxon>Bacillariales</taxon>
        <taxon>Bacillariaceae</taxon>
        <taxon>Fragilariopsis</taxon>
    </lineage>
</organism>
<proteinExistence type="predicted"/>
<dbReference type="Pfam" id="PF12146">
    <property type="entry name" value="Hydrolase_4"/>
    <property type="match status" value="1"/>
</dbReference>
<dbReference type="EMBL" id="KV784361">
    <property type="protein sequence ID" value="OEU13253.1"/>
    <property type="molecule type" value="Genomic_DNA"/>
</dbReference>
<evidence type="ECO:0000313" key="4">
    <source>
        <dbReference type="Proteomes" id="UP000095751"/>
    </source>
</evidence>
<dbReference type="InterPro" id="IPR051044">
    <property type="entry name" value="MAG_DAG_Lipase"/>
</dbReference>
<sequence>MSSEDKNKNDLDNDSDSNLVSIRGTDCFVHRWEAKNNNDESNNNPKALIVLYHGFLAHGGYPTVRYAAEFFAQAGYAVVAIDFPGHGKSGGMRGYLESADDLIEDGIAMCQYAQSLYINENDNENKNKNKIPLVLCGSSMGGAIALSVARQLSQASVDDDSVIPMVIMMAPMLKLNVSSIEHTALQCLAFVTPTLKLIPSSSTDSSKQYRDEKKRKECEEDGLLDSPGTSNNIRVASALTCVDITLNISKDFNTISNPYLLLIADEDMVVKNEGSEEFHTKNISQDKTKINYPALHGLLCEPSPLFDTIKTDILNWLDKRISYK</sequence>
<evidence type="ECO:0000313" key="3">
    <source>
        <dbReference type="EMBL" id="OEU13253.1"/>
    </source>
</evidence>
<dbReference type="PANTHER" id="PTHR11614">
    <property type="entry name" value="PHOSPHOLIPASE-RELATED"/>
    <property type="match status" value="1"/>
</dbReference>
<keyword evidence="4" id="KW-1185">Reference proteome</keyword>
<feature type="compositionally biased region" description="Basic and acidic residues" evidence="1">
    <location>
        <begin position="207"/>
        <end position="218"/>
    </location>
</feature>
<accession>A0A1E7F5W6</accession>
<dbReference type="GO" id="GO:0016787">
    <property type="term" value="F:hydrolase activity"/>
    <property type="evidence" value="ECO:0007669"/>
    <property type="project" value="UniProtKB-KW"/>
</dbReference>
<dbReference type="InParanoid" id="A0A1E7F5W6"/>
<reference evidence="3 4" key="1">
    <citation type="submission" date="2016-09" db="EMBL/GenBank/DDBJ databases">
        <title>Extensive genetic diversity and differential bi-allelic expression allows diatom success in the polar Southern Ocean.</title>
        <authorList>
            <consortium name="DOE Joint Genome Institute"/>
            <person name="Mock T."/>
            <person name="Otillar R.P."/>
            <person name="Strauss J."/>
            <person name="Dupont C."/>
            <person name="Frickenhaus S."/>
            <person name="Maumus F."/>
            <person name="Mcmullan M."/>
            <person name="Sanges R."/>
            <person name="Schmutz J."/>
            <person name="Toseland A."/>
            <person name="Valas R."/>
            <person name="Veluchamy A."/>
            <person name="Ward B.J."/>
            <person name="Allen A."/>
            <person name="Barry K."/>
            <person name="Falciatore A."/>
            <person name="Ferrante M."/>
            <person name="Fortunato A.E."/>
            <person name="Gloeckner G."/>
            <person name="Gruber A."/>
            <person name="Hipkin R."/>
            <person name="Janech M."/>
            <person name="Kroth P."/>
            <person name="Leese F."/>
            <person name="Lindquist E."/>
            <person name="Lyon B.R."/>
            <person name="Martin J."/>
            <person name="Mayer C."/>
            <person name="Parker M."/>
            <person name="Quesneville H."/>
            <person name="Raymond J."/>
            <person name="Uhlig C."/>
            <person name="Valentin K.U."/>
            <person name="Worden A.Z."/>
            <person name="Armbrust E.V."/>
            <person name="Bowler C."/>
            <person name="Green B."/>
            <person name="Moulton V."/>
            <person name="Van Oosterhout C."/>
            <person name="Grigoriev I."/>
        </authorList>
    </citation>
    <scope>NUCLEOTIDE SEQUENCE [LARGE SCALE GENOMIC DNA]</scope>
    <source>
        <strain evidence="3 4">CCMP1102</strain>
    </source>
</reference>
<dbReference type="AlphaFoldDB" id="A0A1E7F5W6"/>
<dbReference type="SUPFAM" id="SSF53474">
    <property type="entry name" value="alpha/beta-Hydrolases"/>
    <property type="match status" value="1"/>
</dbReference>
<evidence type="ECO:0000256" key="1">
    <source>
        <dbReference type="SAM" id="MobiDB-lite"/>
    </source>
</evidence>
<dbReference type="Proteomes" id="UP000095751">
    <property type="component" value="Unassembled WGS sequence"/>
</dbReference>
<dbReference type="InterPro" id="IPR029058">
    <property type="entry name" value="AB_hydrolase_fold"/>
</dbReference>